<dbReference type="AlphaFoldDB" id="A0A6G1HJC6"/>
<dbReference type="GO" id="GO:0009306">
    <property type="term" value="P:protein secretion"/>
    <property type="evidence" value="ECO:0007669"/>
    <property type="project" value="TreeGrafter"/>
</dbReference>
<sequence length="325" mass="35902">MCIVTVTTTHPHYPLILLNNRDEYLHRPTAPACWWSPPHTYILGGYDLHRAEHGTWLGITKQGRLACLTNFREEGAAIIQGRRSRGAIVNAFLRAPPSAAHTESTKQAAQKLIEEGVTGVGGFSLLFGHLSDLKNPTEGEKKGLAIVSNRSTDVHGVDWLCGGPGETHALSNANYGDTSWPKVVDAERLVAEAVGASVAAEEGEDDLITRLLGVLSRDTLPKQKQGEEWEIYLRQLRHSIFIPPIGNDSMEARKSGDEVATGDGRGSTTVWDPTSGRYGTQKQSVILLDREGRVTFLERTLFDEDGRPVPPERRDRRFTFDIEGW</sequence>
<evidence type="ECO:0000313" key="3">
    <source>
        <dbReference type="Proteomes" id="UP000799640"/>
    </source>
</evidence>
<accession>A0A6G1HJC6</accession>
<dbReference type="PANTHER" id="PTHR17985:SF8">
    <property type="entry name" value="TRANSPORT AND GOLGI ORGANIZATION PROTEIN 2 HOMOLOG"/>
    <property type="match status" value="1"/>
</dbReference>
<dbReference type="GO" id="GO:0007030">
    <property type="term" value="P:Golgi organization"/>
    <property type="evidence" value="ECO:0007669"/>
    <property type="project" value="TreeGrafter"/>
</dbReference>
<name>A0A6G1HJC6_9PEZI</name>
<dbReference type="PANTHER" id="PTHR17985">
    <property type="entry name" value="SER/THR-RICH PROTEIN T10 IN DGCR REGION"/>
    <property type="match status" value="1"/>
</dbReference>
<keyword evidence="3" id="KW-1185">Reference proteome</keyword>
<evidence type="ECO:0000313" key="2">
    <source>
        <dbReference type="EMBL" id="KAF2396163.1"/>
    </source>
</evidence>
<organism evidence="2 3">
    <name type="scientific">Trichodelitschia bisporula</name>
    <dbReference type="NCBI Taxonomy" id="703511"/>
    <lineage>
        <taxon>Eukaryota</taxon>
        <taxon>Fungi</taxon>
        <taxon>Dikarya</taxon>
        <taxon>Ascomycota</taxon>
        <taxon>Pezizomycotina</taxon>
        <taxon>Dothideomycetes</taxon>
        <taxon>Dothideomycetes incertae sedis</taxon>
        <taxon>Phaeotrichales</taxon>
        <taxon>Phaeotrichaceae</taxon>
        <taxon>Trichodelitschia</taxon>
    </lineage>
</organism>
<dbReference type="OrthoDB" id="191601at2759"/>
<gene>
    <name evidence="2" type="ORF">EJ06DRAFT_540084</name>
</gene>
<protein>
    <submittedName>
        <fullName evidence="2">DUF833-domain-containing protein</fullName>
    </submittedName>
</protein>
<dbReference type="InterPro" id="IPR008551">
    <property type="entry name" value="TANGO2"/>
</dbReference>
<evidence type="ECO:0000256" key="1">
    <source>
        <dbReference type="SAM" id="MobiDB-lite"/>
    </source>
</evidence>
<dbReference type="Proteomes" id="UP000799640">
    <property type="component" value="Unassembled WGS sequence"/>
</dbReference>
<reference evidence="2" key="1">
    <citation type="journal article" date="2020" name="Stud. Mycol.">
        <title>101 Dothideomycetes genomes: a test case for predicting lifestyles and emergence of pathogens.</title>
        <authorList>
            <person name="Haridas S."/>
            <person name="Albert R."/>
            <person name="Binder M."/>
            <person name="Bloem J."/>
            <person name="Labutti K."/>
            <person name="Salamov A."/>
            <person name="Andreopoulos B."/>
            <person name="Baker S."/>
            <person name="Barry K."/>
            <person name="Bills G."/>
            <person name="Bluhm B."/>
            <person name="Cannon C."/>
            <person name="Castanera R."/>
            <person name="Culley D."/>
            <person name="Daum C."/>
            <person name="Ezra D."/>
            <person name="Gonzalez J."/>
            <person name="Henrissat B."/>
            <person name="Kuo A."/>
            <person name="Liang C."/>
            <person name="Lipzen A."/>
            <person name="Lutzoni F."/>
            <person name="Magnuson J."/>
            <person name="Mondo S."/>
            <person name="Nolan M."/>
            <person name="Ohm R."/>
            <person name="Pangilinan J."/>
            <person name="Park H.-J."/>
            <person name="Ramirez L."/>
            <person name="Alfaro M."/>
            <person name="Sun H."/>
            <person name="Tritt A."/>
            <person name="Yoshinaga Y."/>
            <person name="Zwiers L.-H."/>
            <person name="Turgeon B."/>
            <person name="Goodwin S."/>
            <person name="Spatafora J."/>
            <person name="Crous P."/>
            <person name="Grigoriev I."/>
        </authorList>
    </citation>
    <scope>NUCLEOTIDE SEQUENCE</scope>
    <source>
        <strain evidence="2">CBS 262.69</strain>
    </source>
</reference>
<dbReference type="GO" id="GO:0005794">
    <property type="term" value="C:Golgi apparatus"/>
    <property type="evidence" value="ECO:0007669"/>
    <property type="project" value="TreeGrafter"/>
</dbReference>
<proteinExistence type="predicted"/>
<feature type="region of interest" description="Disordered" evidence="1">
    <location>
        <begin position="253"/>
        <end position="272"/>
    </location>
</feature>
<dbReference type="Pfam" id="PF05742">
    <property type="entry name" value="TANGO2"/>
    <property type="match status" value="1"/>
</dbReference>
<dbReference type="EMBL" id="ML996708">
    <property type="protein sequence ID" value="KAF2396163.1"/>
    <property type="molecule type" value="Genomic_DNA"/>
</dbReference>